<dbReference type="Proteomes" id="UP000664344">
    <property type="component" value="Unassembled WGS sequence"/>
</dbReference>
<dbReference type="Gene3D" id="1.10.150.130">
    <property type="match status" value="1"/>
</dbReference>
<dbReference type="InterPro" id="IPR002104">
    <property type="entry name" value="Integrase_catalytic"/>
</dbReference>
<keyword evidence="3 5" id="KW-0238">DNA-binding</keyword>
<keyword evidence="4" id="KW-0233">DNA recombination</keyword>
<organism evidence="8 9">
    <name type="scientific">Marinobacter daepoensis</name>
    <dbReference type="NCBI Taxonomy" id="262077"/>
    <lineage>
        <taxon>Bacteria</taxon>
        <taxon>Pseudomonadati</taxon>
        <taxon>Pseudomonadota</taxon>
        <taxon>Gammaproteobacteria</taxon>
        <taxon>Pseudomonadales</taxon>
        <taxon>Marinobacteraceae</taxon>
        <taxon>Marinobacter</taxon>
    </lineage>
</organism>
<feature type="domain" description="Core-binding (CB)" evidence="7">
    <location>
        <begin position="197"/>
        <end position="289"/>
    </location>
</feature>
<reference evidence="8 9" key="1">
    <citation type="submission" date="2021-02" db="EMBL/GenBank/DDBJ databases">
        <title>PHA producing bacteria isolated from coastal sediment in Guangdong, Shenzhen.</title>
        <authorList>
            <person name="Zheng W."/>
            <person name="Yu S."/>
            <person name="Huang Y."/>
        </authorList>
    </citation>
    <scope>NUCLEOTIDE SEQUENCE [LARGE SCALE GENOMIC DNA]</scope>
    <source>
        <strain evidence="8 9">TN21-5</strain>
    </source>
</reference>
<protein>
    <submittedName>
        <fullName evidence="8">Phage integrase N-terminal SAM-like domain-containing protein</fullName>
    </submittedName>
</protein>
<dbReference type="Pfam" id="PF13495">
    <property type="entry name" value="Phage_int_SAM_4"/>
    <property type="match status" value="1"/>
</dbReference>
<dbReference type="PANTHER" id="PTHR30349:SF41">
    <property type="entry name" value="INTEGRASE_RECOMBINASE PROTEIN MJ0367-RELATED"/>
    <property type="match status" value="1"/>
</dbReference>
<evidence type="ECO:0000256" key="1">
    <source>
        <dbReference type="ARBA" id="ARBA00008857"/>
    </source>
</evidence>
<dbReference type="CDD" id="cd01184">
    <property type="entry name" value="INT_C_like_1"/>
    <property type="match status" value="1"/>
</dbReference>
<accession>A0ABS3BIZ6</accession>
<dbReference type="EMBL" id="JAFKDB010000020">
    <property type="protein sequence ID" value="MBN7771536.1"/>
    <property type="molecule type" value="Genomic_DNA"/>
</dbReference>
<dbReference type="InterPro" id="IPR044068">
    <property type="entry name" value="CB"/>
</dbReference>
<name>A0ABS3BIZ6_9GAMM</name>
<evidence type="ECO:0000259" key="6">
    <source>
        <dbReference type="PROSITE" id="PS51898"/>
    </source>
</evidence>
<dbReference type="PANTHER" id="PTHR30349">
    <property type="entry name" value="PHAGE INTEGRASE-RELATED"/>
    <property type="match status" value="1"/>
</dbReference>
<evidence type="ECO:0000313" key="8">
    <source>
        <dbReference type="EMBL" id="MBN7771536.1"/>
    </source>
</evidence>
<comment type="caution">
    <text evidence="8">The sequence shown here is derived from an EMBL/GenBank/DDBJ whole genome shotgun (WGS) entry which is preliminary data.</text>
</comment>
<dbReference type="PROSITE" id="PS51900">
    <property type="entry name" value="CB"/>
    <property type="match status" value="1"/>
</dbReference>
<dbReference type="InterPro" id="IPR050090">
    <property type="entry name" value="Tyrosine_recombinase_XerCD"/>
</dbReference>
<proteinExistence type="inferred from homology"/>
<sequence>MCSPKRPPNSKYYWIRKRVPDDLRPIVGKREIKKSLGTSDPREAKRIAITVCAEIDATLERARRSLTMGAAEIEALKGEYLRERLEAIVKEAQRNHWSTESFETATYPLVDSLEAKIPANLDELDYEQAKSAVMSEWGQKAIEPILKRHNLNPSPGTRSRIGEEVFKAELEAYRAAYAKMFYDPHWTPPSYASTSIEDTSTLLELFNEYAKTAELAPRTEDGWRTYITRANSYLKSKSAATVTKQDVRSFAEALRQGDKTANPNGKPLSVKSINDNYLAALSAVYKWAIERERLETDPTKGVRLKERAREKLPIIAYKREEVATILAATRVIPGTRVKPETANVRRWVPWLCAFTGARVSEILWLRRKDLEETQGIHYINIRPDPDAGRGIKNISSIRSLPLHPAIIAEGFLDYWQSLPLTEDYLFPGDWADKDGDRTKPPANRLRDWLKAQLPHADWQRLSPNHSFRHWLTSELRIAKVDGDYARAITGHRHRDTHGTYGPGQVPTLFNELKLVPSPLDA</sequence>
<comment type="similarity">
    <text evidence="1">Belongs to the 'phage' integrase family.</text>
</comment>
<evidence type="ECO:0000256" key="4">
    <source>
        <dbReference type="ARBA" id="ARBA00023172"/>
    </source>
</evidence>
<dbReference type="Gene3D" id="1.10.443.10">
    <property type="entry name" value="Intergrase catalytic core"/>
    <property type="match status" value="1"/>
</dbReference>
<evidence type="ECO:0000313" key="9">
    <source>
        <dbReference type="Proteomes" id="UP000664344"/>
    </source>
</evidence>
<dbReference type="InterPro" id="IPR010998">
    <property type="entry name" value="Integrase_recombinase_N"/>
</dbReference>
<dbReference type="Pfam" id="PF20172">
    <property type="entry name" value="DUF6538"/>
    <property type="match status" value="1"/>
</dbReference>
<dbReference type="InterPro" id="IPR046668">
    <property type="entry name" value="DUF6538"/>
</dbReference>
<evidence type="ECO:0000259" key="7">
    <source>
        <dbReference type="PROSITE" id="PS51900"/>
    </source>
</evidence>
<dbReference type="PROSITE" id="PS51898">
    <property type="entry name" value="TYR_RECOMBINASE"/>
    <property type="match status" value="1"/>
</dbReference>
<evidence type="ECO:0000256" key="5">
    <source>
        <dbReference type="PROSITE-ProRule" id="PRU01248"/>
    </source>
</evidence>
<gene>
    <name evidence="8" type="ORF">JYP53_16640</name>
</gene>
<dbReference type="InterPro" id="IPR013762">
    <property type="entry name" value="Integrase-like_cat_sf"/>
</dbReference>
<keyword evidence="9" id="KW-1185">Reference proteome</keyword>
<dbReference type="InterPro" id="IPR004107">
    <property type="entry name" value="Integrase_SAM-like_N"/>
</dbReference>
<evidence type="ECO:0000256" key="3">
    <source>
        <dbReference type="ARBA" id="ARBA00023125"/>
    </source>
</evidence>
<evidence type="ECO:0000256" key="2">
    <source>
        <dbReference type="ARBA" id="ARBA00022908"/>
    </source>
</evidence>
<feature type="domain" description="Tyr recombinase" evidence="6">
    <location>
        <begin position="311"/>
        <end position="517"/>
    </location>
</feature>
<dbReference type="InterPro" id="IPR011010">
    <property type="entry name" value="DNA_brk_join_enz"/>
</dbReference>
<dbReference type="RefSeq" id="WP_206558274.1">
    <property type="nucleotide sequence ID" value="NZ_JAFKDB010000020.1"/>
</dbReference>
<dbReference type="SUPFAM" id="SSF56349">
    <property type="entry name" value="DNA breaking-rejoining enzymes"/>
    <property type="match status" value="1"/>
</dbReference>
<keyword evidence="2" id="KW-0229">DNA integration</keyword>